<feature type="chain" id="PRO_5035227551" description="Transglutaminase-like domain-containing protein" evidence="1">
    <location>
        <begin position="19"/>
        <end position="399"/>
    </location>
</feature>
<dbReference type="SMART" id="SM00460">
    <property type="entry name" value="TGc"/>
    <property type="match status" value="1"/>
</dbReference>
<feature type="domain" description="Transglutaminase-like" evidence="2">
    <location>
        <begin position="98"/>
        <end position="160"/>
    </location>
</feature>
<feature type="signal peptide" evidence="1">
    <location>
        <begin position="1"/>
        <end position="18"/>
    </location>
</feature>
<sequence>MKGLIFLSTVLLPFGVWAQKTVSQPGPYARVDALAAQLPDSVTGSTGKMAAWLGEHFPDPMERTRAIFVWMAGHIQYDIDNMFATNFFADSTEKINKPLLTRKGICENYAALFNSLCNRTGIRCVVVTGYTRQQGAVDYIPHAWCVAKPDGSWLIFDPTWGAGFVKDGKYFRKLSNQFFKADPELYVKTHMPFDYLWQLLYYPVTNQEFYEGKTAQDKTKSYFNYPDSIEAYVSLTGIEQERAQVVRVEKNGVRNSMIFDWLGHLKVDLENYRRQQEVDRQNKAIDLQNKAIEEYNLAGVEYNQGAKQFNVFIDYRNKQFKPSKPDSEIREMLDSADRLVQRSKSRLGAIVTTEERVLASMKTVKGGLDDLAARIAEQQAWLNKYLSKGALGRKMMFLK</sequence>
<dbReference type="PANTHER" id="PTHR46333">
    <property type="entry name" value="CYTOKINESIS PROTEIN 3"/>
    <property type="match status" value="1"/>
</dbReference>
<evidence type="ECO:0000256" key="1">
    <source>
        <dbReference type="SAM" id="SignalP"/>
    </source>
</evidence>
<reference evidence="3" key="2">
    <citation type="submission" date="2020-09" db="EMBL/GenBank/DDBJ databases">
        <authorList>
            <person name="Sun Q."/>
            <person name="Zhou Y."/>
        </authorList>
    </citation>
    <scope>NUCLEOTIDE SEQUENCE</scope>
    <source>
        <strain evidence="3">CGMCC 1.15448</strain>
    </source>
</reference>
<dbReference type="AlphaFoldDB" id="A0A8J2U738"/>
<dbReference type="InterPro" id="IPR002931">
    <property type="entry name" value="Transglutaminase-like"/>
</dbReference>
<accession>A0A8J2U738</accession>
<dbReference type="RefSeq" id="WP_188927713.1">
    <property type="nucleotide sequence ID" value="NZ_BMJC01000001.1"/>
</dbReference>
<keyword evidence="4" id="KW-1185">Reference proteome</keyword>
<evidence type="ECO:0000259" key="2">
    <source>
        <dbReference type="SMART" id="SM00460"/>
    </source>
</evidence>
<reference evidence="3" key="1">
    <citation type="journal article" date="2014" name="Int. J. Syst. Evol. Microbiol.">
        <title>Complete genome sequence of Corynebacterium casei LMG S-19264T (=DSM 44701T), isolated from a smear-ripened cheese.</title>
        <authorList>
            <consortium name="US DOE Joint Genome Institute (JGI-PGF)"/>
            <person name="Walter F."/>
            <person name="Albersmeier A."/>
            <person name="Kalinowski J."/>
            <person name="Ruckert C."/>
        </authorList>
    </citation>
    <scope>NUCLEOTIDE SEQUENCE</scope>
    <source>
        <strain evidence="3">CGMCC 1.15448</strain>
    </source>
</reference>
<dbReference type="InterPro" id="IPR052557">
    <property type="entry name" value="CAP/Cytokinesis_protein"/>
</dbReference>
<organism evidence="3 4">
    <name type="scientific">Puia dinghuensis</name>
    <dbReference type="NCBI Taxonomy" id="1792502"/>
    <lineage>
        <taxon>Bacteria</taxon>
        <taxon>Pseudomonadati</taxon>
        <taxon>Bacteroidota</taxon>
        <taxon>Chitinophagia</taxon>
        <taxon>Chitinophagales</taxon>
        <taxon>Chitinophagaceae</taxon>
        <taxon>Puia</taxon>
    </lineage>
</organism>
<dbReference type="InterPro" id="IPR038765">
    <property type="entry name" value="Papain-like_cys_pep_sf"/>
</dbReference>
<evidence type="ECO:0000313" key="3">
    <source>
        <dbReference type="EMBL" id="GGA82976.1"/>
    </source>
</evidence>
<protein>
    <recommendedName>
        <fullName evidence="2">Transglutaminase-like domain-containing protein</fullName>
    </recommendedName>
</protein>
<dbReference type="Pfam" id="PF01841">
    <property type="entry name" value="Transglut_core"/>
    <property type="match status" value="1"/>
</dbReference>
<dbReference type="Gene3D" id="3.10.620.30">
    <property type="match status" value="1"/>
</dbReference>
<dbReference type="Proteomes" id="UP000607559">
    <property type="component" value="Unassembled WGS sequence"/>
</dbReference>
<dbReference type="EMBL" id="BMJC01000001">
    <property type="protein sequence ID" value="GGA82976.1"/>
    <property type="molecule type" value="Genomic_DNA"/>
</dbReference>
<dbReference type="PANTHER" id="PTHR46333:SF2">
    <property type="entry name" value="CYTOKINESIS PROTEIN 3"/>
    <property type="match status" value="1"/>
</dbReference>
<name>A0A8J2U738_9BACT</name>
<keyword evidence="1" id="KW-0732">Signal</keyword>
<dbReference type="GO" id="GO:0005737">
    <property type="term" value="C:cytoplasm"/>
    <property type="evidence" value="ECO:0007669"/>
    <property type="project" value="TreeGrafter"/>
</dbReference>
<comment type="caution">
    <text evidence="3">The sequence shown here is derived from an EMBL/GenBank/DDBJ whole genome shotgun (WGS) entry which is preliminary data.</text>
</comment>
<evidence type="ECO:0000313" key="4">
    <source>
        <dbReference type="Proteomes" id="UP000607559"/>
    </source>
</evidence>
<dbReference type="SUPFAM" id="SSF54001">
    <property type="entry name" value="Cysteine proteinases"/>
    <property type="match status" value="1"/>
</dbReference>
<proteinExistence type="predicted"/>
<gene>
    <name evidence="3" type="ORF">GCM10011511_02480</name>
</gene>